<reference evidence="10 11" key="1">
    <citation type="journal article" date="2012" name="Int. J. Syst. Evol. Microbiol.">
        <title>Vibrio caribbeanicus sp. nov., isolated from the marine sponge Scleritoderma cyanea.</title>
        <authorList>
            <person name="Hoffmann M."/>
            <person name="Monday S.R."/>
            <person name="Allard M.W."/>
            <person name="Strain E.A."/>
            <person name="Whittaker P."/>
            <person name="Naum M."/>
            <person name="McCarthy P.J."/>
            <person name="Lopez J.V."/>
            <person name="Fischer M."/>
            <person name="Brown E.W."/>
        </authorList>
    </citation>
    <scope>NUCLEOTIDE SEQUENCE [LARGE SCALE GENOMIC DNA]</scope>
    <source>
        <strain evidence="10 11">ATCC BAA-2122</strain>
    </source>
</reference>
<comment type="subcellular location">
    <subcellularLocation>
        <location evidence="1">Membrane</location>
    </subcellularLocation>
</comment>
<evidence type="ECO:0000256" key="5">
    <source>
        <dbReference type="SAM" id="Coils"/>
    </source>
</evidence>
<dbReference type="GO" id="GO:0006935">
    <property type="term" value="P:chemotaxis"/>
    <property type="evidence" value="ECO:0007669"/>
    <property type="project" value="InterPro"/>
</dbReference>
<dbReference type="RefSeq" id="WP_009602210.1">
    <property type="nucleotide sequence ID" value="NZ_AEIU01000086.1"/>
</dbReference>
<gene>
    <name evidence="10" type="ORF">VIBC2010_14039</name>
</gene>
<keyword evidence="11" id="KW-1185">Reference proteome</keyword>
<evidence type="ECO:0000313" key="11">
    <source>
        <dbReference type="Proteomes" id="UP000002943"/>
    </source>
</evidence>
<dbReference type="SUPFAM" id="SSF58104">
    <property type="entry name" value="Methyl-accepting chemotaxis protein (MCP) signaling domain"/>
    <property type="match status" value="1"/>
</dbReference>
<feature type="domain" description="Methyl-accepting transducer" evidence="8">
    <location>
        <begin position="240"/>
        <end position="476"/>
    </location>
</feature>
<evidence type="ECO:0000259" key="9">
    <source>
        <dbReference type="PROSITE" id="PS50885"/>
    </source>
</evidence>
<dbReference type="Pfam" id="PF00015">
    <property type="entry name" value="MCPsignal"/>
    <property type="match status" value="1"/>
</dbReference>
<dbReference type="PANTHER" id="PTHR32089">
    <property type="entry name" value="METHYL-ACCEPTING CHEMOTAXIS PROTEIN MCPB"/>
    <property type="match status" value="1"/>
</dbReference>
<dbReference type="STRING" id="796620.VIBC2010_14039"/>
<evidence type="ECO:0000256" key="1">
    <source>
        <dbReference type="ARBA" id="ARBA00004370"/>
    </source>
</evidence>
<proteinExistence type="inferred from homology"/>
<dbReference type="InterPro" id="IPR003660">
    <property type="entry name" value="HAMP_dom"/>
</dbReference>
<dbReference type="FunFam" id="1.10.287.950:FF:000001">
    <property type="entry name" value="Methyl-accepting chemotaxis sensory transducer"/>
    <property type="match status" value="1"/>
</dbReference>
<comment type="similarity">
    <text evidence="3">Belongs to the methyl-accepting chemotaxis (MCP) protein family.</text>
</comment>
<feature type="region of interest" description="Disordered" evidence="6">
    <location>
        <begin position="244"/>
        <end position="263"/>
    </location>
</feature>
<accession>E3BM93</accession>
<dbReference type="SMART" id="SM00283">
    <property type="entry name" value="MA"/>
    <property type="match status" value="1"/>
</dbReference>
<sequence>MKRLKIVFLVQVIIALTVVLLVSSFINYGSVKKNLLSELQSSVENTTQRMMISLPKAVWDFDLDSAKVSISAELKLPEIAAIRLADTEGTSLLFLTYQAVDGDKKQVLEVTDESQFLVENSLTENLVFVEYGEENSVGKVTVFYDTSPLDAKLQDMIKTSAIELIVLDLIISIVIISVLSITVIRPIAQLTEVIKDLASGDGDLTNKLAPAKYLEFADITEGINHFTESLRVIVKDVNESSEALGDKAQANGRTAQSNADKLDQQKHQLTTVAAAATQLSQSVGTVADTAAETAEQAQTATTLASEVNQSIENSATEIINMREEMNHVNAEMHILMDEGEKITTVLNVINDISEQTNLLALNAAIEAARAGEQGRGFAVVADEVRNLAVKTSESTEQIQKNIAALGVATQSVEDELTRIATLLEQTAVRVSESQSSVGEVKSLITIISDRSGQISHATDEQRLAVEEISQAIVEASEAANDVSEGATKNANRTEEVLSLSQNIANHMAKFRT</sequence>
<dbReference type="Gene3D" id="1.10.287.950">
    <property type="entry name" value="Methyl-accepting chemotaxis protein"/>
    <property type="match status" value="1"/>
</dbReference>
<feature type="coiled-coil region" evidence="5">
    <location>
        <begin position="311"/>
        <end position="338"/>
    </location>
</feature>
<keyword evidence="5" id="KW-0175">Coiled coil</keyword>
<evidence type="ECO:0000256" key="6">
    <source>
        <dbReference type="SAM" id="MobiDB-lite"/>
    </source>
</evidence>
<comment type="caution">
    <text evidence="10">The sequence shown here is derived from an EMBL/GenBank/DDBJ whole genome shotgun (WGS) entry which is preliminary data.</text>
</comment>
<dbReference type="CDD" id="cd06225">
    <property type="entry name" value="HAMP"/>
    <property type="match status" value="1"/>
</dbReference>
<dbReference type="OrthoDB" id="1884279at2"/>
<dbReference type="PRINTS" id="PR00260">
    <property type="entry name" value="CHEMTRNSDUCR"/>
</dbReference>
<dbReference type="eggNOG" id="COG0840">
    <property type="taxonomic scope" value="Bacteria"/>
</dbReference>
<keyword evidence="7" id="KW-1133">Transmembrane helix</keyword>
<dbReference type="Proteomes" id="UP000002943">
    <property type="component" value="Unassembled WGS sequence"/>
</dbReference>
<dbReference type="AlphaFoldDB" id="E3BM93"/>
<feature type="domain" description="HAMP" evidence="9">
    <location>
        <begin position="181"/>
        <end position="235"/>
    </location>
</feature>
<evidence type="ECO:0000313" key="10">
    <source>
        <dbReference type="EMBL" id="EFP95805.1"/>
    </source>
</evidence>
<name>E3BM93_9VIBR</name>
<dbReference type="GO" id="GO:0004888">
    <property type="term" value="F:transmembrane signaling receptor activity"/>
    <property type="evidence" value="ECO:0007669"/>
    <property type="project" value="InterPro"/>
</dbReference>
<dbReference type="EMBL" id="AEIU01000086">
    <property type="protein sequence ID" value="EFP95805.1"/>
    <property type="molecule type" value="Genomic_DNA"/>
</dbReference>
<evidence type="ECO:0000256" key="3">
    <source>
        <dbReference type="ARBA" id="ARBA00029447"/>
    </source>
</evidence>
<evidence type="ECO:0000256" key="4">
    <source>
        <dbReference type="PROSITE-ProRule" id="PRU00284"/>
    </source>
</evidence>
<organism evidence="10 11">
    <name type="scientific">Vibrio caribbeanicus ATCC BAA-2122</name>
    <dbReference type="NCBI Taxonomy" id="796620"/>
    <lineage>
        <taxon>Bacteria</taxon>
        <taxon>Pseudomonadati</taxon>
        <taxon>Pseudomonadota</taxon>
        <taxon>Gammaproteobacteria</taxon>
        <taxon>Vibrionales</taxon>
        <taxon>Vibrionaceae</taxon>
        <taxon>Vibrio</taxon>
    </lineage>
</organism>
<evidence type="ECO:0000259" key="8">
    <source>
        <dbReference type="PROSITE" id="PS50111"/>
    </source>
</evidence>
<dbReference type="Pfam" id="PF00672">
    <property type="entry name" value="HAMP"/>
    <property type="match status" value="1"/>
</dbReference>
<dbReference type="PROSITE" id="PS50885">
    <property type="entry name" value="HAMP"/>
    <property type="match status" value="1"/>
</dbReference>
<keyword evidence="7" id="KW-0812">Transmembrane</keyword>
<dbReference type="GO" id="GO:0016020">
    <property type="term" value="C:membrane"/>
    <property type="evidence" value="ECO:0007669"/>
    <property type="project" value="UniProtKB-SubCell"/>
</dbReference>
<keyword evidence="2 4" id="KW-0807">Transducer</keyword>
<dbReference type="PROSITE" id="PS50111">
    <property type="entry name" value="CHEMOTAXIS_TRANSDUC_2"/>
    <property type="match status" value="1"/>
</dbReference>
<evidence type="ECO:0000256" key="2">
    <source>
        <dbReference type="ARBA" id="ARBA00023224"/>
    </source>
</evidence>
<dbReference type="SMART" id="SM00304">
    <property type="entry name" value="HAMP"/>
    <property type="match status" value="1"/>
</dbReference>
<dbReference type="InterPro" id="IPR004089">
    <property type="entry name" value="MCPsignal_dom"/>
</dbReference>
<dbReference type="PANTHER" id="PTHR32089:SF120">
    <property type="entry name" value="METHYL-ACCEPTING CHEMOTAXIS PROTEIN TLPQ"/>
    <property type="match status" value="1"/>
</dbReference>
<protein>
    <submittedName>
        <fullName evidence="10">Methyl-accepting chemotaxis protein</fullName>
    </submittedName>
</protein>
<evidence type="ECO:0000256" key="7">
    <source>
        <dbReference type="SAM" id="Phobius"/>
    </source>
</evidence>
<feature type="transmembrane region" description="Helical" evidence="7">
    <location>
        <begin position="6"/>
        <end position="28"/>
    </location>
</feature>
<dbReference type="InterPro" id="IPR004090">
    <property type="entry name" value="Chemotax_Me-accpt_rcpt"/>
</dbReference>
<keyword evidence="7" id="KW-0472">Membrane</keyword>
<dbReference type="GO" id="GO:0007165">
    <property type="term" value="P:signal transduction"/>
    <property type="evidence" value="ECO:0007669"/>
    <property type="project" value="UniProtKB-KW"/>
</dbReference>